<name>A0A8S5N6V3_9CAUD</name>
<organism evidence="2">
    <name type="scientific">Siphoviridae sp. ctCCv12</name>
    <dbReference type="NCBI Taxonomy" id="2826191"/>
    <lineage>
        <taxon>Viruses</taxon>
        <taxon>Duplodnaviria</taxon>
        <taxon>Heunggongvirae</taxon>
        <taxon>Uroviricota</taxon>
        <taxon>Caudoviricetes</taxon>
    </lineage>
</organism>
<dbReference type="GO" id="GO:0008233">
    <property type="term" value="F:peptidase activity"/>
    <property type="evidence" value="ECO:0007669"/>
    <property type="project" value="InterPro"/>
</dbReference>
<dbReference type="PROSITE" id="PS51257">
    <property type="entry name" value="PROKAR_LIPOPROTEIN"/>
    <property type="match status" value="1"/>
</dbReference>
<sequence length="230" mass="24836">MTRYQAQIGVPSENGWPMCSSAACVSETVVPAARAVPLRAGDVATILNAWLILYNRLVEPITSQVWGWSADNDVWNSNHMSGTAVDIGAPKYPWGQRTMPPATKAKVRTLLAKFEGVVFWGADWDYPDEMHYQIGLPPSDPRVHAFAERLNNGYLGAYPADDAPSAPKGNPMNDDDLYLRDLKAQMTGAPGLGAYPGWPQLGGRTVVDALAAIGAKLEIPGFADLKAQAK</sequence>
<evidence type="ECO:0000259" key="1">
    <source>
        <dbReference type="Pfam" id="PF13539"/>
    </source>
</evidence>
<reference evidence="2" key="1">
    <citation type="journal article" date="2021" name="Proc. Natl. Acad. Sci. U.S.A.">
        <title>A Catalog of Tens of Thousands of Viruses from Human Metagenomes Reveals Hidden Associations with Chronic Diseases.</title>
        <authorList>
            <person name="Tisza M.J."/>
            <person name="Buck C.B."/>
        </authorList>
    </citation>
    <scope>NUCLEOTIDE SEQUENCE</scope>
    <source>
        <strain evidence="2">CtCCv12</strain>
    </source>
</reference>
<dbReference type="SUPFAM" id="SSF55166">
    <property type="entry name" value="Hedgehog/DD-peptidase"/>
    <property type="match status" value="1"/>
</dbReference>
<feature type="domain" description="Peptidase M15C" evidence="1">
    <location>
        <begin position="76"/>
        <end position="134"/>
    </location>
</feature>
<dbReference type="Pfam" id="PF13539">
    <property type="entry name" value="Peptidase_M15_4"/>
    <property type="match status" value="1"/>
</dbReference>
<dbReference type="InterPro" id="IPR039561">
    <property type="entry name" value="Peptidase_M15C"/>
</dbReference>
<dbReference type="Gene3D" id="3.30.1380.10">
    <property type="match status" value="1"/>
</dbReference>
<evidence type="ECO:0000313" key="2">
    <source>
        <dbReference type="EMBL" id="DAD89994.1"/>
    </source>
</evidence>
<dbReference type="EMBL" id="BK015075">
    <property type="protein sequence ID" value="DAD89994.1"/>
    <property type="molecule type" value="Genomic_DNA"/>
</dbReference>
<protein>
    <submittedName>
        <fullName evidence="2">Chitinase A</fullName>
    </submittedName>
</protein>
<accession>A0A8S5N6V3</accession>
<dbReference type="InterPro" id="IPR009045">
    <property type="entry name" value="Zn_M74/Hedgehog-like"/>
</dbReference>
<proteinExistence type="predicted"/>